<evidence type="ECO:0000256" key="4">
    <source>
        <dbReference type="PROSITE-ProRule" id="PRU00335"/>
    </source>
</evidence>
<dbReference type="SUPFAM" id="SSF48498">
    <property type="entry name" value="Tetracyclin repressor-like, C-terminal domain"/>
    <property type="match status" value="1"/>
</dbReference>
<feature type="domain" description="HTH tetR-type" evidence="5">
    <location>
        <begin position="26"/>
        <end position="86"/>
    </location>
</feature>
<dbReference type="GO" id="GO:0003700">
    <property type="term" value="F:DNA-binding transcription factor activity"/>
    <property type="evidence" value="ECO:0007669"/>
    <property type="project" value="TreeGrafter"/>
</dbReference>
<protein>
    <submittedName>
        <fullName evidence="6">TetR family transcriptional regulator</fullName>
    </submittedName>
</protein>
<feature type="DNA-binding region" description="H-T-H motif" evidence="4">
    <location>
        <begin position="49"/>
        <end position="68"/>
    </location>
</feature>
<keyword evidence="3" id="KW-0804">Transcription</keyword>
<evidence type="ECO:0000313" key="6">
    <source>
        <dbReference type="EMBL" id="RKQ62141.1"/>
    </source>
</evidence>
<dbReference type="InterPro" id="IPR009057">
    <property type="entry name" value="Homeodomain-like_sf"/>
</dbReference>
<dbReference type="PRINTS" id="PR00455">
    <property type="entry name" value="HTHTETR"/>
</dbReference>
<dbReference type="Pfam" id="PF00440">
    <property type="entry name" value="TetR_N"/>
    <property type="match status" value="1"/>
</dbReference>
<dbReference type="AlphaFoldDB" id="A0A495BP71"/>
<dbReference type="InterPro" id="IPR036271">
    <property type="entry name" value="Tet_transcr_reg_TetR-rel_C_sf"/>
</dbReference>
<evidence type="ECO:0000256" key="1">
    <source>
        <dbReference type="ARBA" id="ARBA00023015"/>
    </source>
</evidence>
<evidence type="ECO:0000259" key="5">
    <source>
        <dbReference type="PROSITE" id="PS50977"/>
    </source>
</evidence>
<sequence>MNKYSENTAMSKPSCCPITRWHRRKEVRPAEILDAALALFVERGFKSTKMEDIAKAAGVTKGTPYLYFENKEDIFKAVLRENLVTRLASFAELEQQFDGSSAELLRLMMRRWWMEVGESPLAGICKLMFAEATNFPELARFYHHEVIEPSHNMLLRILQRGVARGEFRDINPHAVVDTLVAPMMLTMTWRCSFGKVITDSQHRSMPPLQYLELSLDLMLNGLMSGRQPQQ</sequence>
<evidence type="ECO:0000313" key="7">
    <source>
        <dbReference type="Proteomes" id="UP000279384"/>
    </source>
</evidence>
<comment type="caution">
    <text evidence="6">The sequence shown here is derived from an EMBL/GenBank/DDBJ whole genome shotgun (WGS) entry which is preliminary data.</text>
</comment>
<dbReference type="InterPro" id="IPR001647">
    <property type="entry name" value="HTH_TetR"/>
</dbReference>
<evidence type="ECO:0000256" key="3">
    <source>
        <dbReference type="ARBA" id="ARBA00023163"/>
    </source>
</evidence>
<dbReference type="GO" id="GO:0000976">
    <property type="term" value="F:transcription cis-regulatory region binding"/>
    <property type="evidence" value="ECO:0007669"/>
    <property type="project" value="TreeGrafter"/>
</dbReference>
<dbReference type="PROSITE" id="PS50977">
    <property type="entry name" value="HTH_TETR_2"/>
    <property type="match status" value="1"/>
</dbReference>
<reference evidence="6 7" key="1">
    <citation type="submission" date="2018-10" db="EMBL/GenBank/DDBJ databases">
        <title>Genomic Encyclopedia of Type Strains, Phase IV (KMG-IV): sequencing the most valuable type-strain genomes for metagenomic binning, comparative biology and taxonomic classification.</title>
        <authorList>
            <person name="Goeker M."/>
        </authorList>
    </citation>
    <scope>NUCLEOTIDE SEQUENCE [LARGE SCALE GENOMIC DNA]</scope>
    <source>
        <strain evidence="6 7">DSM 3303</strain>
    </source>
</reference>
<proteinExistence type="predicted"/>
<organism evidence="6 7">
    <name type="scientific">Vogesella indigofera</name>
    <name type="common">Pseudomonas indigofera</name>
    <dbReference type="NCBI Taxonomy" id="45465"/>
    <lineage>
        <taxon>Bacteria</taxon>
        <taxon>Pseudomonadati</taxon>
        <taxon>Pseudomonadota</taxon>
        <taxon>Betaproteobacteria</taxon>
        <taxon>Neisseriales</taxon>
        <taxon>Chromobacteriaceae</taxon>
        <taxon>Vogesella</taxon>
    </lineage>
</organism>
<dbReference type="PANTHER" id="PTHR30055:SF226">
    <property type="entry name" value="HTH-TYPE TRANSCRIPTIONAL REGULATOR PKSA"/>
    <property type="match status" value="1"/>
</dbReference>
<name>A0A495BP71_VOGIN</name>
<dbReference type="InterPro" id="IPR050109">
    <property type="entry name" value="HTH-type_TetR-like_transc_reg"/>
</dbReference>
<dbReference type="Gene3D" id="1.10.357.10">
    <property type="entry name" value="Tetracycline Repressor, domain 2"/>
    <property type="match status" value="1"/>
</dbReference>
<keyword evidence="2 4" id="KW-0238">DNA-binding</keyword>
<gene>
    <name evidence="6" type="ORF">C8E02_0197</name>
</gene>
<dbReference type="SUPFAM" id="SSF46689">
    <property type="entry name" value="Homeodomain-like"/>
    <property type="match status" value="1"/>
</dbReference>
<dbReference type="FunFam" id="1.10.10.60:FF:000141">
    <property type="entry name" value="TetR family transcriptional regulator"/>
    <property type="match status" value="1"/>
</dbReference>
<dbReference type="EMBL" id="RBID01000002">
    <property type="protein sequence ID" value="RKQ62141.1"/>
    <property type="molecule type" value="Genomic_DNA"/>
</dbReference>
<evidence type="ECO:0000256" key="2">
    <source>
        <dbReference type="ARBA" id="ARBA00023125"/>
    </source>
</evidence>
<dbReference type="InterPro" id="IPR011075">
    <property type="entry name" value="TetR_C"/>
</dbReference>
<accession>A0A495BP71</accession>
<keyword evidence="1" id="KW-0805">Transcription regulation</keyword>
<dbReference type="PANTHER" id="PTHR30055">
    <property type="entry name" value="HTH-TYPE TRANSCRIPTIONAL REGULATOR RUTR"/>
    <property type="match status" value="1"/>
</dbReference>
<dbReference type="Pfam" id="PF16859">
    <property type="entry name" value="TetR_C_11"/>
    <property type="match status" value="1"/>
</dbReference>
<dbReference type="Proteomes" id="UP000279384">
    <property type="component" value="Unassembled WGS sequence"/>
</dbReference>